<accession>A0A6D2L6W3</accession>
<comment type="caution">
    <text evidence="2">The sequence shown here is derived from an EMBL/GenBank/DDBJ whole genome shotgun (WGS) entry which is preliminary data.</text>
</comment>
<dbReference type="Pfam" id="PF05911">
    <property type="entry name" value="FPP"/>
    <property type="match status" value="1"/>
</dbReference>
<evidence type="ECO:0000256" key="1">
    <source>
        <dbReference type="SAM" id="Coils"/>
    </source>
</evidence>
<reference evidence="2" key="1">
    <citation type="submission" date="2020-01" db="EMBL/GenBank/DDBJ databases">
        <authorList>
            <person name="Mishra B."/>
        </authorList>
    </citation>
    <scope>NUCLEOTIDE SEQUENCE [LARGE SCALE GENOMIC DNA]</scope>
</reference>
<dbReference type="Proteomes" id="UP000467841">
    <property type="component" value="Unassembled WGS sequence"/>
</dbReference>
<dbReference type="EMBL" id="CACVBM020001828">
    <property type="protein sequence ID" value="CAA7060277.1"/>
    <property type="molecule type" value="Genomic_DNA"/>
</dbReference>
<protein>
    <submittedName>
        <fullName evidence="2">Uncharacterized protein</fullName>
    </submittedName>
</protein>
<organism evidence="2 3">
    <name type="scientific">Microthlaspi erraticum</name>
    <dbReference type="NCBI Taxonomy" id="1685480"/>
    <lineage>
        <taxon>Eukaryota</taxon>
        <taxon>Viridiplantae</taxon>
        <taxon>Streptophyta</taxon>
        <taxon>Embryophyta</taxon>
        <taxon>Tracheophyta</taxon>
        <taxon>Spermatophyta</taxon>
        <taxon>Magnoliopsida</taxon>
        <taxon>eudicotyledons</taxon>
        <taxon>Gunneridae</taxon>
        <taxon>Pentapetalae</taxon>
        <taxon>rosids</taxon>
        <taxon>malvids</taxon>
        <taxon>Brassicales</taxon>
        <taxon>Brassicaceae</taxon>
        <taxon>Coluteocarpeae</taxon>
        <taxon>Microthlaspi</taxon>
    </lineage>
</organism>
<evidence type="ECO:0000313" key="3">
    <source>
        <dbReference type="Proteomes" id="UP000467841"/>
    </source>
</evidence>
<gene>
    <name evidence="2" type="ORF">MERR_LOCUS47513</name>
</gene>
<feature type="coiled-coil region" evidence="1">
    <location>
        <begin position="12"/>
        <end position="39"/>
    </location>
</feature>
<dbReference type="OrthoDB" id="1742919at2759"/>
<dbReference type="InterPro" id="IPR008587">
    <property type="entry name" value="FPP_plant"/>
</dbReference>
<name>A0A6D2L6W3_9BRAS</name>
<keyword evidence="1" id="KW-0175">Coiled coil</keyword>
<proteinExistence type="predicted"/>
<dbReference type="AlphaFoldDB" id="A0A6D2L6W3"/>
<keyword evidence="3" id="KW-1185">Reference proteome</keyword>
<evidence type="ECO:0000313" key="2">
    <source>
        <dbReference type="EMBL" id="CAA7060277.1"/>
    </source>
</evidence>
<sequence>MIESYRSLETPAADLEIDVNHLKEKVPNLENELGDEKRNHQEAIVLCHELEEHIQRNRNTSLVAEDEEEGDIRTK</sequence>